<comment type="subcellular location">
    <subcellularLocation>
        <location evidence="1">Membrane</location>
        <topology evidence="1">Multi-pass membrane protein</topology>
    </subcellularLocation>
</comment>
<dbReference type="Pfam" id="PF00520">
    <property type="entry name" value="Ion_trans"/>
    <property type="match status" value="1"/>
</dbReference>
<organism evidence="7 8">
    <name type="scientific">Boothiomyces macroporosus</name>
    <dbReference type="NCBI Taxonomy" id="261099"/>
    <lineage>
        <taxon>Eukaryota</taxon>
        <taxon>Fungi</taxon>
        <taxon>Fungi incertae sedis</taxon>
        <taxon>Chytridiomycota</taxon>
        <taxon>Chytridiomycota incertae sedis</taxon>
        <taxon>Chytridiomycetes</taxon>
        <taxon>Rhizophydiales</taxon>
        <taxon>Terramycetaceae</taxon>
        <taxon>Boothiomyces</taxon>
    </lineage>
</organism>
<dbReference type="GO" id="GO:0005249">
    <property type="term" value="F:voltage-gated potassium channel activity"/>
    <property type="evidence" value="ECO:0007669"/>
    <property type="project" value="TreeGrafter"/>
</dbReference>
<feature type="domain" description="Ion transport" evidence="6">
    <location>
        <begin position="123"/>
        <end position="377"/>
    </location>
</feature>
<evidence type="ECO:0000256" key="4">
    <source>
        <dbReference type="ARBA" id="ARBA00023136"/>
    </source>
</evidence>
<dbReference type="PANTHER" id="PTHR10217">
    <property type="entry name" value="VOLTAGE AND LIGAND GATED POTASSIUM CHANNEL"/>
    <property type="match status" value="1"/>
</dbReference>
<dbReference type="GO" id="GO:0042391">
    <property type="term" value="P:regulation of membrane potential"/>
    <property type="evidence" value="ECO:0007669"/>
    <property type="project" value="TreeGrafter"/>
</dbReference>
<evidence type="ECO:0000313" key="7">
    <source>
        <dbReference type="EMBL" id="KAJ3258253.1"/>
    </source>
</evidence>
<keyword evidence="2 5" id="KW-0812">Transmembrane</keyword>
<comment type="caution">
    <text evidence="7">The sequence shown here is derived from an EMBL/GenBank/DDBJ whole genome shotgun (WGS) entry which is preliminary data.</text>
</comment>
<evidence type="ECO:0000313" key="8">
    <source>
        <dbReference type="Proteomes" id="UP001210925"/>
    </source>
</evidence>
<sequence length="620" mass="72227">MDARSIGRSSNRKSASDTSMMRVKVDRVKVDRIAEHTWYEKLNYKLDVLVPTDEEEELLVPGDCYLQQVHYGRQKKWRVVRNKNYNLPLYLKDHAEPESKYDVFIKKDTWFGPLELGTPFLKRWDTLALLLLLFTASVTPFETAFITEVGVPIDTLFLLNRFVDLIFFLDIFVQLRTPFRDARTGKLVLDSYIISTRYLTSWFVLDLVSVLPFEYMDYIFGISATNLSTLKILRFVRLARLLKLLRVFRASRKLKQAQIASGLRYSTLELLKIIIIVIFAIHWMACGYRLVGAATSPGDPLGWLDYYMASHNTTYISPLEAYFISVYWSSGMVSLVGVSGSFLEPQCLREYIYIFCVNFIVYILAIYIIAMLASIVNLTGKLKRKQDILVDEYLQMLDELRLDDRLKYTVFHHLSDHFTSLANHRQMEMLHQLPTQLHSFIAMEIYLDFIVQIPFLEVFCDKQPQFIQEICQGIEKKMVAANSMLYLQGIEGIYYIEQGIVAAEGRVYPSGSIVGLTTLREKIKSCECRALTDVKCNFLPRTYLLDVLSRYPKIKYYCKRWTQWEVLRLYIRTYTELYYTAARRGAVMSPPLLSKRPDMMEDEEDDIDVAVLDHIEEMGF</sequence>
<proteinExistence type="predicted"/>
<keyword evidence="3 5" id="KW-1133">Transmembrane helix</keyword>
<protein>
    <recommendedName>
        <fullName evidence="6">Ion transport domain-containing protein</fullName>
    </recommendedName>
</protein>
<accession>A0AAD5UHZ2</accession>
<evidence type="ECO:0000256" key="5">
    <source>
        <dbReference type="SAM" id="Phobius"/>
    </source>
</evidence>
<evidence type="ECO:0000256" key="2">
    <source>
        <dbReference type="ARBA" id="ARBA00022692"/>
    </source>
</evidence>
<dbReference type="Gene3D" id="1.10.287.70">
    <property type="match status" value="1"/>
</dbReference>
<dbReference type="PANTHER" id="PTHR10217:SF435">
    <property type="entry name" value="POTASSIUM VOLTAGE-GATED CHANNEL PROTEIN EAG"/>
    <property type="match status" value="1"/>
</dbReference>
<keyword evidence="4 5" id="KW-0472">Membrane</keyword>
<dbReference type="SUPFAM" id="SSF81324">
    <property type="entry name" value="Voltage-gated potassium channels"/>
    <property type="match status" value="1"/>
</dbReference>
<dbReference type="EMBL" id="JADGKB010000029">
    <property type="protein sequence ID" value="KAJ3258253.1"/>
    <property type="molecule type" value="Genomic_DNA"/>
</dbReference>
<dbReference type="InterPro" id="IPR050818">
    <property type="entry name" value="KCNH_animal-type"/>
</dbReference>
<feature type="transmembrane region" description="Helical" evidence="5">
    <location>
        <begin position="270"/>
        <end position="291"/>
    </location>
</feature>
<keyword evidence="8" id="KW-1185">Reference proteome</keyword>
<dbReference type="AlphaFoldDB" id="A0AAD5UHZ2"/>
<feature type="transmembrane region" description="Helical" evidence="5">
    <location>
        <begin position="351"/>
        <end position="376"/>
    </location>
</feature>
<reference evidence="7" key="1">
    <citation type="submission" date="2020-05" db="EMBL/GenBank/DDBJ databases">
        <title>Phylogenomic resolution of chytrid fungi.</title>
        <authorList>
            <person name="Stajich J.E."/>
            <person name="Amses K."/>
            <person name="Simmons R."/>
            <person name="Seto K."/>
            <person name="Myers J."/>
            <person name="Bonds A."/>
            <person name="Quandt C.A."/>
            <person name="Barry K."/>
            <person name="Liu P."/>
            <person name="Grigoriev I."/>
            <person name="Longcore J.E."/>
            <person name="James T.Y."/>
        </authorList>
    </citation>
    <scope>NUCLEOTIDE SEQUENCE</scope>
    <source>
        <strain evidence="7">PLAUS21</strain>
    </source>
</reference>
<evidence type="ECO:0000256" key="1">
    <source>
        <dbReference type="ARBA" id="ARBA00004141"/>
    </source>
</evidence>
<name>A0AAD5UHZ2_9FUNG</name>
<dbReference type="Gene3D" id="2.60.120.10">
    <property type="entry name" value="Jelly Rolls"/>
    <property type="match status" value="1"/>
</dbReference>
<dbReference type="SUPFAM" id="SSF51206">
    <property type="entry name" value="cAMP-binding domain-like"/>
    <property type="match status" value="1"/>
</dbReference>
<evidence type="ECO:0000256" key="3">
    <source>
        <dbReference type="ARBA" id="ARBA00022989"/>
    </source>
</evidence>
<feature type="transmembrane region" description="Helical" evidence="5">
    <location>
        <begin position="321"/>
        <end position="339"/>
    </location>
</feature>
<dbReference type="InterPro" id="IPR014710">
    <property type="entry name" value="RmlC-like_jellyroll"/>
</dbReference>
<dbReference type="GO" id="GO:0005886">
    <property type="term" value="C:plasma membrane"/>
    <property type="evidence" value="ECO:0007669"/>
    <property type="project" value="TreeGrafter"/>
</dbReference>
<evidence type="ECO:0000259" key="6">
    <source>
        <dbReference type="Pfam" id="PF00520"/>
    </source>
</evidence>
<dbReference type="InterPro" id="IPR018490">
    <property type="entry name" value="cNMP-bd_dom_sf"/>
</dbReference>
<dbReference type="InterPro" id="IPR005821">
    <property type="entry name" value="Ion_trans_dom"/>
</dbReference>
<dbReference type="Proteomes" id="UP001210925">
    <property type="component" value="Unassembled WGS sequence"/>
</dbReference>
<gene>
    <name evidence="7" type="ORF">HK103_003734</name>
</gene>